<dbReference type="InterPro" id="IPR018016">
    <property type="entry name" value="Nucleoside_phosphorylase_CS"/>
</dbReference>
<organism evidence="12">
    <name type="scientific">uncultured Eubacteriales bacterium</name>
    <dbReference type="NCBI Taxonomy" id="172733"/>
    <lineage>
        <taxon>Bacteria</taxon>
        <taxon>Bacillati</taxon>
        <taxon>Bacillota</taxon>
        <taxon>Clostridia</taxon>
        <taxon>Eubacteriales</taxon>
        <taxon>environmental samples</taxon>
    </lineage>
</organism>
<evidence type="ECO:0000256" key="9">
    <source>
        <dbReference type="ARBA" id="ARBA00048447"/>
    </source>
</evidence>
<evidence type="ECO:0000256" key="7">
    <source>
        <dbReference type="ARBA" id="ARBA00022676"/>
    </source>
</evidence>
<protein>
    <recommendedName>
        <fullName evidence="5 10">Uridine phosphorylase</fullName>
        <ecNumber evidence="4 10">2.4.2.3</ecNumber>
    </recommendedName>
</protein>
<accession>A0A212KG67</accession>
<evidence type="ECO:0000256" key="10">
    <source>
        <dbReference type="RuleBase" id="RU361131"/>
    </source>
</evidence>
<dbReference type="InterPro" id="IPR035994">
    <property type="entry name" value="Nucleoside_phosphorylase_sf"/>
</dbReference>
<dbReference type="AlphaFoldDB" id="A0A212KG67"/>
<dbReference type="GO" id="GO:0009166">
    <property type="term" value="P:nucleotide catabolic process"/>
    <property type="evidence" value="ECO:0007669"/>
    <property type="project" value="InterPro"/>
</dbReference>
<dbReference type="InterPro" id="IPR010058">
    <property type="entry name" value="Uridine_phosphorylase"/>
</dbReference>
<evidence type="ECO:0000256" key="3">
    <source>
        <dbReference type="ARBA" id="ARBA00010456"/>
    </source>
</evidence>
<dbReference type="PROSITE" id="PS01232">
    <property type="entry name" value="PNP_UDP_1"/>
    <property type="match status" value="1"/>
</dbReference>
<evidence type="ECO:0000256" key="1">
    <source>
        <dbReference type="ARBA" id="ARBA00004496"/>
    </source>
</evidence>
<evidence type="ECO:0000256" key="5">
    <source>
        <dbReference type="ARBA" id="ARBA00021980"/>
    </source>
</evidence>
<reference evidence="12" key="1">
    <citation type="submission" date="2016-04" db="EMBL/GenBank/DDBJ databases">
        <authorList>
            <person name="Evans L.H."/>
            <person name="Alamgir A."/>
            <person name="Owens N."/>
            <person name="Weber N.D."/>
            <person name="Virtaneva K."/>
            <person name="Barbian K."/>
            <person name="Babar A."/>
            <person name="Rosenke K."/>
        </authorList>
    </citation>
    <scope>NUCLEOTIDE SEQUENCE</scope>
    <source>
        <strain evidence="12">86</strain>
    </source>
</reference>
<dbReference type="NCBIfam" id="TIGR01718">
    <property type="entry name" value="Uridine-psphlse"/>
    <property type="match status" value="1"/>
</dbReference>
<dbReference type="PANTHER" id="PTHR43691">
    <property type="entry name" value="URIDINE PHOSPHORYLASE"/>
    <property type="match status" value="1"/>
</dbReference>
<keyword evidence="6" id="KW-0963">Cytoplasm</keyword>
<evidence type="ECO:0000256" key="8">
    <source>
        <dbReference type="ARBA" id="ARBA00022679"/>
    </source>
</evidence>
<comment type="subcellular location">
    <subcellularLocation>
        <location evidence="1">Cytoplasm</location>
    </subcellularLocation>
</comment>
<evidence type="ECO:0000256" key="2">
    <source>
        <dbReference type="ARBA" id="ARBA00004825"/>
    </source>
</evidence>
<dbReference type="CDD" id="cd17767">
    <property type="entry name" value="UP_EcUdp-like"/>
    <property type="match status" value="1"/>
</dbReference>
<dbReference type="Pfam" id="PF01048">
    <property type="entry name" value="PNP_UDP_1"/>
    <property type="match status" value="1"/>
</dbReference>
<dbReference type="GO" id="GO:0009164">
    <property type="term" value="P:nucleoside catabolic process"/>
    <property type="evidence" value="ECO:0007669"/>
    <property type="project" value="UniProtKB-ARBA"/>
</dbReference>
<keyword evidence="7 10" id="KW-0328">Glycosyltransferase</keyword>
<dbReference type="EMBL" id="FLUN01000001">
    <property type="protein sequence ID" value="SBW10726.1"/>
    <property type="molecule type" value="Genomic_DNA"/>
</dbReference>
<evidence type="ECO:0000313" key="12">
    <source>
        <dbReference type="EMBL" id="SBW10726.1"/>
    </source>
</evidence>
<dbReference type="InterPro" id="IPR000845">
    <property type="entry name" value="Nucleoside_phosphorylase_d"/>
</dbReference>
<dbReference type="PANTHER" id="PTHR43691:SF13">
    <property type="entry name" value="URIDINE PHOSPHORYLASE"/>
    <property type="match status" value="1"/>
</dbReference>
<evidence type="ECO:0000256" key="4">
    <source>
        <dbReference type="ARBA" id="ARBA00011888"/>
    </source>
</evidence>
<comment type="catalytic activity">
    <reaction evidence="9 10">
        <text>uridine + phosphate = alpha-D-ribose 1-phosphate + uracil</text>
        <dbReference type="Rhea" id="RHEA:24388"/>
        <dbReference type="ChEBI" id="CHEBI:16704"/>
        <dbReference type="ChEBI" id="CHEBI:17568"/>
        <dbReference type="ChEBI" id="CHEBI:43474"/>
        <dbReference type="ChEBI" id="CHEBI:57720"/>
        <dbReference type="EC" id="2.4.2.3"/>
    </reaction>
</comment>
<comment type="function">
    <text evidence="10">Catalyzes the reversible phosphorylytic cleavage of uridine to uracil and ribose-1-phosphate.</text>
</comment>
<feature type="domain" description="Nucleoside phosphorylase" evidence="11">
    <location>
        <begin position="18"/>
        <end position="249"/>
    </location>
</feature>
<dbReference type="SUPFAM" id="SSF53167">
    <property type="entry name" value="Purine and uridine phosphorylases"/>
    <property type="match status" value="1"/>
</dbReference>
<dbReference type="GO" id="GO:0044206">
    <property type="term" value="P:UMP salvage"/>
    <property type="evidence" value="ECO:0007669"/>
    <property type="project" value="UniProtKB-UniPathway"/>
</dbReference>
<comment type="pathway">
    <text evidence="2 10">Pyrimidine metabolism; UMP biosynthesis via salvage pathway; uracil from uridine (phosphorylase route): step 1/1.</text>
</comment>
<dbReference type="GO" id="GO:0004850">
    <property type="term" value="F:uridine phosphorylase activity"/>
    <property type="evidence" value="ECO:0007669"/>
    <property type="project" value="UniProtKB-EC"/>
</dbReference>
<name>A0A212KG67_9FIRM</name>
<dbReference type="GO" id="GO:0005829">
    <property type="term" value="C:cytosol"/>
    <property type="evidence" value="ECO:0007669"/>
    <property type="project" value="TreeGrafter"/>
</dbReference>
<dbReference type="EC" id="2.4.2.3" evidence="4 10"/>
<comment type="similarity">
    <text evidence="3 10">Belongs to the PNP/UDP phosphorylase family.</text>
</comment>
<dbReference type="Gene3D" id="3.40.50.1580">
    <property type="entry name" value="Nucleoside phosphorylase domain"/>
    <property type="match status" value="1"/>
</dbReference>
<keyword evidence="8 10" id="KW-0808">Transferase</keyword>
<gene>
    <name evidence="12" type="primary">udp</name>
    <name evidence="12" type="ORF">KL86CLO1_13019</name>
</gene>
<dbReference type="UniPathway" id="UPA00574">
    <property type="reaction ID" value="UER00633"/>
</dbReference>
<sequence length="256" mass="27630">MEKELMHHIKCGKGDVGRYVILPGDPGRVEKIAAFLDNAKHVTTYREYNTWTGTLEGVPVSVCSTGIGGPSASIAMEELIKCGADTFIRVGTCGGVDASLIPGDLLIPTGAIRKEGTGLEYVPVQYPAVPNYEVLTALDGAAAKLGYRHHMGVVECKDSYYGQHDPDSMPAGDELKSKWKAWKMAGALGSEMESATLFLVAGVRRVRMGTVLLLCRNREREAVTGLTETVWDTASAIETAIEALRSIIRKDKETGK</sequence>
<evidence type="ECO:0000259" key="11">
    <source>
        <dbReference type="Pfam" id="PF01048"/>
    </source>
</evidence>
<proteinExistence type="inferred from homology"/>
<evidence type="ECO:0000256" key="6">
    <source>
        <dbReference type="ARBA" id="ARBA00022490"/>
    </source>
</evidence>